<dbReference type="Gene3D" id="1.20.1270.10">
    <property type="match status" value="1"/>
</dbReference>
<organism evidence="7 8">
    <name type="scientific">Giardia intestinalis</name>
    <name type="common">Giardia lamblia</name>
    <dbReference type="NCBI Taxonomy" id="5741"/>
    <lineage>
        <taxon>Eukaryota</taxon>
        <taxon>Metamonada</taxon>
        <taxon>Diplomonadida</taxon>
        <taxon>Hexamitidae</taxon>
        <taxon>Giardiinae</taxon>
        <taxon>Giardia</taxon>
    </lineage>
</organism>
<evidence type="ECO:0000256" key="3">
    <source>
        <dbReference type="ARBA" id="ARBA00022824"/>
    </source>
</evidence>
<gene>
    <name evidence="7" type="ORF">DHA2_17121</name>
</gene>
<comment type="caution">
    <text evidence="7">The sequence shown here is derived from an EMBL/GenBank/DDBJ whole genome shotgun (WGS) entry which is preliminary data.</text>
</comment>
<proteinExistence type="inferred from homology"/>
<keyword evidence="2 5" id="KW-0547">Nucleotide-binding</keyword>
<dbReference type="FunFam" id="2.60.34.10:FF:000014">
    <property type="entry name" value="Chaperone protein DnaK HSP70"/>
    <property type="match status" value="1"/>
</dbReference>
<evidence type="ECO:0000256" key="6">
    <source>
        <dbReference type="SAM" id="MobiDB-lite"/>
    </source>
</evidence>
<dbReference type="GO" id="GO:0140662">
    <property type="term" value="F:ATP-dependent protein folding chaperone"/>
    <property type="evidence" value="ECO:0007669"/>
    <property type="project" value="InterPro"/>
</dbReference>
<dbReference type="FunFam" id="3.30.420.40:FF:000026">
    <property type="entry name" value="Heat shock protein 70"/>
    <property type="match status" value="1"/>
</dbReference>
<dbReference type="VEuPathDB" id="GiardiaDB:QR46_0237"/>
<evidence type="ECO:0000256" key="5">
    <source>
        <dbReference type="RuleBase" id="RU003322"/>
    </source>
</evidence>
<dbReference type="PRINTS" id="PR00301">
    <property type="entry name" value="HEATSHOCK70"/>
</dbReference>
<dbReference type="InterPro" id="IPR042050">
    <property type="entry name" value="BIP_NBD"/>
</dbReference>
<dbReference type="InterPro" id="IPR013126">
    <property type="entry name" value="Hsp_70_fam"/>
</dbReference>
<dbReference type="AlphaFoldDB" id="V6TK06"/>
<dbReference type="Pfam" id="PF00012">
    <property type="entry name" value="HSP70"/>
    <property type="match status" value="1"/>
</dbReference>
<accession>V6TK06</accession>
<dbReference type="InterPro" id="IPR029048">
    <property type="entry name" value="HSP70_C_sf"/>
</dbReference>
<dbReference type="VEuPathDB" id="GiardiaDB:GL50803_0017121"/>
<dbReference type="InterPro" id="IPR029047">
    <property type="entry name" value="HSP70_peptide-bd_sf"/>
</dbReference>
<keyword evidence="3" id="KW-0256">Endoplasmic reticulum</keyword>
<name>V6TK06_GIAIN</name>
<reference evidence="8" key="1">
    <citation type="submission" date="2012-02" db="EMBL/GenBank/DDBJ databases">
        <title>Genome sequencing of Giardia lamblia Genotypes A2 and B isolates (DH and GS) and comparative analysis with the genomes of Genotypes A1 and E (WB and Pig).</title>
        <authorList>
            <person name="Adam R."/>
            <person name="Dahlstrom E."/>
            <person name="Martens C."/>
            <person name="Bruno D."/>
            <person name="Barbian K."/>
            <person name="Porcella S.F."/>
            <person name="Nash T."/>
        </authorList>
    </citation>
    <scope>NUCLEOTIDE SEQUENCE</scope>
    <source>
        <strain evidence="8">DH</strain>
    </source>
</reference>
<dbReference type="PROSITE" id="PS00297">
    <property type="entry name" value="HSP70_1"/>
    <property type="match status" value="1"/>
</dbReference>
<keyword evidence="4 5" id="KW-0067">ATP-binding</keyword>
<dbReference type="NCBIfam" id="NF001413">
    <property type="entry name" value="PRK00290.1"/>
    <property type="match status" value="1"/>
</dbReference>
<dbReference type="Gene3D" id="2.60.34.10">
    <property type="entry name" value="Substrate Binding Domain Of DNAk, Chain A, domain 1"/>
    <property type="match status" value="1"/>
</dbReference>
<dbReference type="InterPro" id="IPR043129">
    <property type="entry name" value="ATPase_NBD"/>
</dbReference>
<evidence type="ECO:0000313" key="7">
    <source>
        <dbReference type="EMBL" id="ESU37275.1"/>
    </source>
</evidence>
<comment type="similarity">
    <text evidence="1 5">Belongs to the heat shock protein 70 family.</text>
</comment>
<dbReference type="PANTHER" id="PTHR19375">
    <property type="entry name" value="HEAT SHOCK PROTEIN 70KDA"/>
    <property type="match status" value="1"/>
</dbReference>
<dbReference type="Gene3D" id="3.30.420.40">
    <property type="match status" value="2"/>
</dbReference>
<feature type="non-terminal residue" evidence="7">
    <location>
        <position position="1"/>
    </location>
</feature>
<dbReference type="SUPFAM" id="SSF100934">
    <property type="entry name" value="Heat shock protein 70kD (HSP70), C-terminal subdomain"/>
    <property type="match status" value="1"/>
</dbReference>
<reference evidence="7 8" key="2">
    <citation type="journal article" date="2013" name="Genome Biol. Evol.">
        <title>Genome sequencing of Giardia lamblia genotypes A2 and B isolates (DH and GS) and comparative analysis with the genomes of genotypes A1 and E (WB and Pig).</title>
        <authorList>
            <person name="Adam R.D."/>
            <person name="Dahlstrom E.W."/>
            <person name="Martens C.A."/>
            <person name="Bruno D.P."/>
            <person name="Barbian K.D."/>
            <person name="Ricklefs S.M."/>
            <person name="Hernandez M.M."/>
            <person name="Narla N.P."/>
            <person name="Patel R.B."/>
            <person name="Porcella S.F."/>
            <person name="Nash T.E."/>
        </authorList>
    </citation>
    <scope>NUCLEOTIDE SEQUENCE [LARGE SCALE GENOMIC DNA]</scope>
    <source>
        <strain evidence="7 8">DH</strain>
    </source>
</reference>
<dbReference type="EMBL" id="AHGT01000030">
    <property type="protein sequence ID" value="ESU37275.1"/>
    <property type="molecule type" value="Genomic_DNA"/>
</dbReference>
<evidence type="ECO:0000313" key="8">
    <source>
        <dbReference type="Proteomes" id="UP000018320"/>
    </source>
</evidence>
<dbReference type="CDD" id="cd10241">
    <property type="entry name" value="ASKHA_NBD_HSP70_BiP"/>
    <property type="match status" value="1"/>
</dbReference>
<dbReference type="InterPro" id="IPR018181">
    <property type="entry name" value="Heat_shock_70_CS"/>
</dbReference>
<evidence type="ECO:0000256" key="4">
    <source>
        <dbReference type="ARBA" id="ARBA00022840"/>
    </source>
</evidence>
<dbReference type="SUPFAM" id="SSF53067">
    <property type="entry name" value="Actin-like ATPase domain"/>
    <property type="match status" value="2"/>
</dbReference>
<dbReference type="PROSITE" id="PS01036">
    <property type="entry name" value="HSP70_3"/>
    <property type="match status" value="1"/>
</dbReference>
<dbReference type="GO" id="GO:0005524">
    <property type="term" value="F:ATP binding"/>
    <property type="evidence" value="ECO:0007669"/>
    <property type="project" value="UniProtKB-KW"/>
</dbReference>
<evidence type="ECO:0000256" key="2">
    <source>
        <dbReference type="ARBA" id="ARBA00022741"/>
    </source>
</evidence>
<dbReference type="Proteomes" id="UP000018320">
    <property type="component" value="Unassembled WGS sequence"/>
</dbReference>
<dbReference type="Gene3D" id="3.90.640.10">
    <property type="entry name" value="Actin, Chain A, domain 4"/>
    <property type="match status" value="1"/>
</dbReference>
<feature type="region of interest" description="Disordered" evidence="6">
    <location>
        <begin position="664"/>
        <end position="686"/>
    </location>
</feature>
<evidence type="ECO:0000256" key="1">
    <source>
        <dbReference type="ARBA" id="ARBA00007381"/>
    </source>
</evidence>
<dbReference type="VEuPathDB" id="GiardiaDB:GL50581_3283"/>
<sequence length="686" mass="75467">VAYVYKQILMTSSHVNQKKDAEIKMLALVFVALALAETIIGIDLGTTYSCVAVSRAGQVEIIPNELGARVTPSYVAFTADGERLVGDAAKNYAPISPENTIFDVKRLIGRKFDDPEVQKDMKLLPYKVINKDGRPFVQLSGTNLPKELQNKIMSPEEISAMVLTKMKTIAEDYLGEKITKAVVTVPAYFSDSQRSATKDAGRIAGLDVVRIINEPTSSSIAYGLDKKTQETSGKAKNILVFDCGGGTHDVSILSVDSGVFEVLATAGNTHLGGEDFDRRLLDHFIAIFKKKNNIDLSITNTGDKAKDMAVKKAISRLRREIEAGKRQLSTASSVQIVVDSLIDGIDFSESLTRAKFEELNIDLFKKSIKPVEQVLRDAKLKTTDIDEVVLVGGSTRIPKIRQLLQDYFNGKALNKDINADEAVAWGAAVQASILSGAKDHDVLLIDVTPLTLGIETQGGIMTPLIERNSYIPVKKSKIFSTVQDQQTMVKIQVYEGERSMVKDNNLLGNFDLNDIPPAPRGTPQIEVTFEIDSNGILTVSAVEKSSGKEESITIKNDRGRLSEDEINRLVKEAEEFAEEDKINRERAEARNAFEMIVSITTTQTTADKEGNIVDKISSDDLEKVKEAVKEAQDWLRDNTDASKEEIEEEKSKFEKVVQPILGENFGRSASAGSSGPEYDYAEKDEL</sequence>
<keyword evidence="7" id="KW-0346">Stress response</keyword>
<dbReference type="FunFam" id="3.90.640.10:FF:000134">
    <property type="entry name" value="Heat shock cognate 71 kDa protein"/>
    <property type="match status" value="1"/>
</dbReference>
<dbReference type="VEuPathDB" id="GiardiaDB:DHA2_17121"/>
<dbReference type="SUPFAM" id="SSF100920">
    <property type="entry name" value="Heat shock protein 70kD (HSP70), peptide-binding domain"/>
    <property type="match status" value="1"/>
</dbReference>
<protein>
    <submittedName>
        <fullName evidence="7">Heat shock protein 70</fullName>
    </submittedName>
</protein>